<accession>A0A9P7RXT2</accession>
<proteinExistence type="predicted"/>
<protein>
    <submittedName>
        <fullName evidence="1">Uncharacterized protein</fullName>
    </submittedName>
</protein>
<dbReference type="KEGG" id="more:E1B28_010700"/>
<reference evidence="1" key="1">
    <citation type="journal article" date="2021" name="Genome Biol. Evol.">
        <title>The assembled and annotated genome of the fairy-ring fungus Marasmius oreades.</title>
        <authorList>
            <person name="Hiltunen M."/>
            <person name="Ament-Velasquez S.L."/>
            <person name="Johannesson H."/>
        </authorList>
    </citation>
    <scope>NUCLEOTIDE SEQUENCE</scope>
    <source>
        <strain evidence="1">03SP1</strain>
    </source>
</reference>
<organism evidence="1 2">
    <name type="scientific">Marasmius oreades</name>
    <name type="common">fairy-ring Marasmius</name>
    <dbReference type="NCBI Taxonomy" id="181124"/>
    <lineage>
        <taxon>Eukaryota</taxon>
        <taxon>Fungi</taxon>
        <taxon>Dikarya</taxon>
        <taxon>Basidiomycota</taxon>
        <taxon>Agaricomycotina</taxon>
        <taxon>Agaricomycetes</taxon>
        <taxon>Agaricomycetidae</taxon>
        <taxon>Agaricales</taxon>
        <taxon>Marasmiineae</taxon>
        <taxon>Marasmiaceae</taxon>
        <taxon>Marasmius</taxon>
    </lineage>
</organism>
<comment type="caution">
    <text evidence="1">The sequence shown here is derived from an EMBL/GenBank/DDBJ whole genome shotgun (WGS) entry which is preliminary data.</text>
</comment>
<dbReference type="GeneID" id="66079776"/>
<name>A0A9P7RXT2_9AGAR</name>
<dbReference type="EMBL" id="CM032186">
    <property type="protein sequence ID" value="KAG7091680.1"/>
    <property type="molecule type" value="Genomic_DNA"/>
</dbReference>
<dbReference type="AlphaFoldDB" id="A0A9P7RXT2"/>
<evidence type="ECO:0000313" key="1">
    <source>
        <dbReference type="EMBL" id="KAG7091680.1"/>
    </source>
</evidence>
<gene>
    <name evidence="1" type="ORF">E1B28_010700</name>
</gene>
<evidence type="ECO:0000313" key="2">
    <source>
        <dbReference type="Proteomes" id="UP001049176"/>
    </source>
</evidence>
<dbReference type="RefSeq" id="XP_043008150.1">
    <property type="nucleotide sequence ID" value="XM_043155677.1"/>
</dbReference>
<sequence>MAMSGSDFVQGSVMVNRCAVFLSFKGDKRLAHHQILSFYDRHIGRPQGLTAPLVPQPHQCKRSTKLNQSHVIHRASDPCQEPFLQSGACSPSTVFVLSRKVDLI</sequence>
<keyword evidence="2" id="KW-1185">Reference proteome</keyword>
<dbReference type="Proteomes" id="UP001049176">
    <property type="component" value="Chromosome 6"/>
</dbReference>